<keyword evidence="2" id="KW-1003">Cell membrane</keyword>
<evidence type="ECO:0000313" key="9">
    <source>
        <dbReference type="Proteomes" id="UP000304148"/>
    </source>
</evidence>
<accession>A0A383RH37</accession>
<feature type="transmembrane region" description="Helical" evidence="6">
    <location>
        <begin position="89"/>
        <end position="109"/>
    </location>
</feature>
<dbReference type="Pfam" id="PF00482">
    <property type="entry name" value="T2SSF"/>
    <property type="match status" value="1"/>
</dbReference>
<organism evidence="8 9">
    <name type="scientific">Paenibacillus alvei</name>
    <name type="common">Bacillus alvei</name>
    <dbReference type="NCBI Taxonomy" id="44250"/>
    <lineage>
        <taxon>Bacteria</taxon>
        <taxon>Bacillati</taxon>
        <taxon>Bacillota</taxon>
        <taxon>Bacilli</taxon>
        <taxon>Bacillales</taxon>
        <taxon>Paenibacillaceae</taxon>
        <taxon>Paenibacillus</taxon>
    </lineage>
</organism>
<evidence type="ECO:0000256" key="4">
    <source>
        <dbReference type="ARBA" id="ARBA00022989"/>
    </source>
</evidence>
<gene>
    <name evidence="8" type="ORF">PBLR_14226</name>
</gene>
<protein>
    <submittedName>
        <fullName evidence="8">Type II secretion system F domain-containing protein</fullName>
    </submittedName>
</protein>
<evidence type="ECO:0000256" key="5">
    <source>
        <dbReference type="ARBA" id="ARBA00023136"/>
    </source>
</evidence>
<evidence type="ECO:0000256" key="3">
    <source>
        <dbReference type="ARBA" id="ARBA00022692"/>
    </source>
</evidence>
<sequence length="293" mass="32542">MLPSWMWGLACLLVIGIYAVMNQVGKARYAELLASIQPEVKTAKWLPAPLMWLERLQPTLDTHPALAQLRQSLMQMHGPALSHTMYRALLAEMGLYVFSGVVAGCILPAVTDGSFANMAGGMLLGIVLPLVRGKEVVGKAERRRQDIQLELPELINKLNLLVQAGETVPKALATCIERKKSENGHPLYIELFRMMSDVQNGYSFAQAMELLAKRCTMQEVSMFVTTVLINQRRGGETFVLAMADLSRQLWDKRKAVARKRGEEVSTKLVFPMMLMFLVVLVVVGAPALLMMQG</sequence>
<dbReference type="GO" id="GO:0005886">
    <property type="term" value="C:plasma membrane"/>
    <property type="evidence" value="ECO:0007669"/>
    <property type="project" value="UniProtKB-SubCell"/>
</dbReference>
<feature type="transmembrane region" description="Helical" evidence="6">
    <location>
        <begin position="6"/>
        <end position="25"/>
    </location>
</feature>
<dbReference type="PANTHER" id="PTHR35007">
    <property type="entry name" value="INTEGRAL MEMBRANE PROTEIN-RELATED"/>
    <property type="match status" value="1"/>
</dbReference>
<keyword evidence="5 6" id="KW-0472">Membrane</keyword>
<evidence type="ECO:0000256" key="2">
    <source>
        <dbReference type="ARBA" id="ARBA00022475"/>
    </source>
</evidence>
<evidence type="ECO:0000256" key="6">
    <source>
        <dbReference type="SAM" id="Phobius"/>
    </source>
</evidence>
<dbReference type="Proteomes" id="UP000304148">
    <property type="component" value="Chromosome"/>
</dbReference>
<evidence type="ECO:0000313" key="8">
    <source>
        <dbReference type="EMBL" id="SYX85804.1"/>
    </source>
</evidence>
<evidence type="ECO:0000259" key="7">
    <source>
        <dbReference type="Pfam" id="PF00482"/>
    </source>
</evidence>
<dbReference type="InterPro" id="IPR018076">
    <property type="entry name" value="T2SS_GspF_dom"/>
</dbReference>
<dbReference type="EMBL" id="LS992241">
    <property type="protein sequence ID" value="SYX85804.1"/>
    <property type="molecule type" value="Genomic_DNA"/>
</dbReference>
<feature type="transmembrane region" description="Helical" evidence="6">
    <location>
        <begin position="115"/>
        <end position="133"/>
    </location>
</feature>
<evidence type="ECO:0000256" key="1">
    <source>
        <dbReference type="ARBA" id="ARBA00004651"/>
    </source>
</evidence>
<keyword evidence="3 6" id="KW-0812">Transmembrane</keyword>
<keyword evidence="4 6" id="KW-1133">Transmembrane helix</keyword>
<reference evidence="9" key="1">
    <citation type="submission" date="2018-08" db="EMBL/GenBank/DDBJ databases">
        <authorList>
            <person name="Chevrot R."/>
        </authorList>
    </citation>
    <scope>NUCLEOTIDE SEQUENCE [LARGE SCALE GENOMIC DNA]</scope>
</reference>
<dbReference type="PANTHER" id="PTHR35007:SF4">
    <property type="entry name" value="CONSERVED TRANSMEMBRANE PROTEIN-RELATED"/>
    <property type="match status" value="1"/>
</dbReference>
<name>A0A383RH37_PAEAL</name>
<comment type="subcellular location">
    <subcellularLocation>
        <location evidence="1">Cell membrane</location>
        <topology evidence="1">Multi-pass membrane protein</topology>
    </subcellularLocation>
</comment>
<dbReference type="RefSeq" id="WP_138187704.1">
    <property type="nucleotide sequence ID" value="NZ_LS992241.1"/>
</dbReference>
<proteinExistence type="predicted"/>
<feature type="transmembrane region" description="Helical" evidence="6">
    <location>
        <begin position="268"/>
        <end position="289"/>
    </location>
</feature>
<feature type="domain" description="Type II secretion system protein GspF" evidence="7">
    <location>
        <begin position="155"/>
        <end position="285"/>
    </location>
</feature>
<dbReference type="AlphaFoldDB" id="A0A383RH37"/>